<dbReference type="SUPFAM" id="SSF50022">
    <property type="entry name" value="ISP domain"/>
    <property type="match status" value="1"/>
</dbReference>
<evidence type="ECO:0000256" key="3">
    <source>
        <dbReference type="ARBA" id="ARBA00023002"/>
    </source>
</evidence>
<keyword evidence="4" id="KW-0408">Iron</keyword>
<evidence type="ECO:0000313" key="8">
    <source>
        <dbReference type="Proteomes" id="UP000186110"/>
    </source>
</evidence>
<dbReference type="Proteomes" id="UP000186110">
    <property type="component" value="Chromosome"/>
</dbReference>
<dbReference type="RefSeq" id="WP_029709326.1">
    <property type="nucleotide sequence ID" value="NZ_CP019239.1"/>
</dbReference>
<dbReference type="PROSITE" id="PS51296">
    <property type="entry name" value="RIESKE"/>
    <property type="match status" value="1"/>
</dbReference>
<evidence type="ECO:0000313" key="7">
    <source>
        <dbReference type="EMBL" id="APW41946.1"/>
    </source>
</evidence>
<dbReference type="PANTHER" id="PTHR21266">
    <property type="entry name" value="IRON-SULFUR DOMAIN CONTAINING PROTEIN"/>
    <property type="match status" value="1"/>
</dbReference>
<dbReference type="Pfam" id="PF19112">
    <property type="entry name" value="VanA_C"/>
    <property type="match status" value="1"/>
</dbReference>
<keyword evidence="2" id="KW-0479">Metal-binding</keyword>
<evidence type="ECO:0000256" key="1">
    <source>
        <dbReference type="ARBA" id="ARBA00022714"/>
    </source>
</evidence>
<dbReference type="GO" id="GO:0051537">
    <property type="term" value="F:2 iron, 2 sulfur cluster binding"/>
    <property type="evidence" value="ECO:0007669"/>
    <property type="project" value="UniProtKB-KW"/>
</dbReference>
<keyword evidence="3" id="KW-0560">Oxidoreductase</keyword>
<dbReference type="SUPFAM" id="SSF55961">
    <property type="entry name" value="Bet v1-like"/>
    <property type="match status" value="1"/>
</dbReference>
<sequence length="331" mass="36865">MDSADKENTLWHPVALAHEVAQAPLAVRLLDQAVVLWRDTAQQVHAWADQCPHRGAQLSLGRVCGDRLECPYHGWQFGSIGQCVHVPALPQFVPPATHTARTFSACERYGLVWVALQADADEMHIPAFAAETDVQLRTVNCGPYDVATSAPRIVENFLDMAHFGFVHDGWLGMREATAIDDYTVEATPNGLRATQCKAWQPQSNVHSTAPAQVEYTYEVLAPYTAVLTKVPDAASVAVQGFRESIGLFICPVTPESSRVWFRLAMADFDSPDKKLQDFQHTIFMQDKPVLESQRPRRLPLDVRAEVHTAADRASSAYRRFLKQQNIIFGVC</sequence>
<dbReference type="Gene3D" id="3.90.380.10">
    <property type="entry name" value="Naphthalene 1,2-dioxygenase Alpha Subunit, Chain A, domain 1"/>
    <property type="match status" value="1"/>
</dbReference>
<keyword evidence="1" id="KW-0001">2Fe-2S</keyword>
<dbReference type="InterPro" id="IPR050584">
    <property type="entry name" value="Cholesterol_7-desaturase"/>
</dbReference>
<accession>A0A1P8K7K5</accession>
<keyword evidence="5" id="KW-0411">Iron-sulfur</keyword>
<evidence type="ECO:0000256" key="5">
    <source>
        <dbReference type="ARBA" id="ARBA00023014"/>
    </source>
</evidence>
<dbReference type="CDD" id="cd03469">
    <property type="entry name" value="Rieske_RO_Alpha_N"/>
    <property type="match status" value="1"/>
</dbReference>
<dbReference type="eggNOG" id="COG4638">
    <property type="taxonomic scope" value="Bacteria"/>
</dbReference>
<dbReference type="InterPro" id="IPR044043">
    <property type="entry name" value="VanA_C_cat"/>
</dbReference>
<gene>
    <name evidence="7" type="ORF">RS694_04910</name>
</gene>
<dbReference type="KEGG" id="rsb:RS694_04910"/>
<protein>
    <submittedName>
        <fullName evidence="7">(2Fe-2S)-binding protein</fullName>
    </submittedName>
</protein>
<dbReference type="Gene3D" id="2.102.10.10">
    <property type="entry name" value="Rieske [2Fe-2S] iron-sulphur domain"/>
    <property type="match status" value="1"/>
</dbReference>
<dbReference type="InterPro" id="IPR017941">
    <property type="entry name" value="Rieske_2Fe-2S"/>
</dbReference>
<dbReference type="EMBL" id="CP019239">
    <property type="protein sequence ID" value="APW41946.1"/>
    <property type="molecule type" value="Genomic_DNA"/>
</dbReference>
<feature type="domain" description="Rieske" evidence="6">
    <location>
        <begin position="11"/>
        <end position="114"/>
    </location>
</feature>
<dbReference type="GO" id="GO:0046872">
    <property type="term" value="F:metal ion binding"/>
    <property type="evidence" value="ECO:0007669"/>
    <property type="project" value="UniProtKB-KW"/>
</dbReference>
<organism evidence="7 8">
    <name type="scientific">Rhodoferax saidenbachensis</name>
    <dbReference type="NCBI Taxonomy" id="1484693"/>
    <lineage>
        <taxon>Bacteria</taxon>
        <taxon>Pseudomonadati</taxon>
        <taxon>Pseudomonadota</taxon>
        <taxon>Betaproteobacteria</taxon>
        <taxon>Burkholderiales</taxon>
        <taxon>Comamonadaceae</taxon>
        <taxon>Rhodoferax</taxon>
    </lineage>
</organism>
<dbReference type="STRING" id="1484693.RS694_04910"/>
<evidence type="ECO:0000259" key="6">
    <source>
        <dbReference type="PROSITE" id="PS51296"/>
    </source>
</evidence>
<evidence type="ECO:0000256" key="4">
    <source>
        <dbReference type="ARBA" id="ARBA00023004"/>
    </source>
</evidence>
<reference evidence="7 8" key="1">
    <citation type="submission" date="2017-01" db="EMBL/GenBank/DDBJ databases">
        <authorList>
            <person name="Mah S.A."/>
            <person name="Swanson W.J."/>
            <person name="Moy G.W."/>
            <person name="Vacquier V.D."/>
        </authorList>
    </citation>
    <scope>NUCLEOTIDE SEQUENCE [LARGE SCALE GENOMIC DNA]</scope>
    <source>
        <strain evidence="7 8">DSM 22694</strain>
    </source>
</reference>
<dbReference type="PANTHER" id="PTHR21266:SF57">
    <property type="entry name" value="3-CHLOROBENZOATE-3,4-DIOXYGENASE"/>
    <property type="match status" value="1"/>
</dbReference>
<name>A0A1P8K7K5_9BURK</name>
<evidence type="ECO:0000256" key="2">
    <source>
        <dbReference type="ARBA" id="ARBA00022723"/>
    </source>
</evidence>
<dbReference type="Pfam" id="PF00355">
    <property type="entry name" value="Rieske"/>
    <property type="match status" value="1"/>
</dbReference>
<dbReference type="InterPro" id="IPR036922">
    <property type="entry name" value="Rieske_2Fe-2S_sf"/>
</dbReference>
<keyword evidence="8" id="KW-1185">Reference proteome</keyword>
<proteinExistence type="predicted"/>
<dbReference type="AlphaFoldDB" id="A0A1P8K7K5"/>
<dbReference type="GO" id="GO:0016491">
    <property type="term" value="F:oxidoreductase activity"/>
    <property type="evidence" value="ECO:0007669"/>
    <property type="project" value="UniProtKB-KW"/>
</dbReference>